<gene>
    <name evidence="1" type="ORF">RRG08_005799</name>
</gene>
<dbReference type="Proteomes" id="UP001283361">
    <property type="component" value="Unassembled WGS sequence"/>
</dbReference>
<protein>
    <submittedName>
        <fullName evidence="1">Uncharacterized protein</fullName>
    </submittedName>
</protein>
<proteinExistence type="predicted"/>
<evidence type="ECO:0000313" key="1">
    <source>
        <dbReference type="EMBL" id="KAK3776237.1"/>
    </source>
</evidence>
<dbReference type="EMBL" id="JAWDGP010003234">
    <property type="protein sequence ID" value="KAK3776237.1"/>
    <property type="molecule type" value="Genomic_DNA"/>
</dbReference>
<organism evidence="1 2">
    <name type="scientific">Elysia crispata</name>
    <name type="common">lettuce slug</name>
    <dbReference type="NCBI Taxonomy" id="231223"/>
    <lineage>
        <taxon>Eukaryota</taxon>
        <taxon>Metazoa</taxon>
        <taxon>Spiralia</taxon>
        <taxon>Lophotrochozoa</taxon>
        <taxon>Mollusca</taxon>
        <taxon>Gastropoda</taxon>
        <taxon>Heterobranchia</taxon>
        <taxon>Euthyneura</taxon>
        <taxon>Panpulmonata</taxon>
        <taxon>Sacoglossa</taxon>
        <taxon>Placobranchoidea</taxon>
        <taxon>Plakobranchidae</taxon>
        <taxon>Elysia</taxon>
    </lineage>
</organism>
<reference evidence="1" key="1">
    <citation type="journal article" date="2023" name="G3 (Bethesda)">
        <title>A reference genome for the long-term kleptoplast-retaining sea slug Elysia crispata morphotype clarki.</title>
        <authorList>
            <person name="Eastman K.E."/>
            <person name="Pendleton A.L."/>
            <person name="Shaikh M.A."/>
            <person name="Suttiyut T."/>
            <person name="Ogas R."/>
            <person name="Tomko P."/>
            <person name="Gavelis G."/>
            <person name="Widhalm J.R."/>
            <person name="Wisecaver J.H."/>
        </authorList>
    </citation>
    <scope>NUCLEOTIDE SEQUENCE</scope>
    <source>
        <strain evidence="1">ECLA1</strain>
    </source>
</reference>
<evidence type="ECO:0000313" key="2">
    <source>
        <dbReference type="Proteomes" id="UP001283361"/>
    </source>
</evidence>
<comment type="caution">
    <text evidence="1">The sequence shown here is derived from an EMBL/GenBank/DDBJ whole genome shotgun (WGS) entry which is preliminary data.</text>
</comment>
<accession>A0AAE1DMW6</accession>
<dbReference type="AlphaFoldDB" id="A0AAE1DMW6"/>
<keyword evidence="2" id="KW-1185">Reference proteome</keyword>
<sequence length="119" mass="13446">MGLRDGVNQNFFILSMTDALQGVIVLADSIIFIFELASVQFETVSNYQTACTLRCCLRFPIKCVHHNYHSHCCGPLLLCHNAFHRADIPPRSQTVGRHLDILRSRCGCLGLRCTVKWNP</sequence>
<name>A0AAE1DMW6_9GAST</name>